<feature type="region of interest" description="Disordered" evidence="1">
    <location>
        <begin position="119"/>
        <end position="173"/>
    </location>
</feature>
<proteinExistence type="predicted"/>
<dbReference type="FunCoup" id="A0A0P0Y7T3">
    <property type="interactions" value="2"/>
</dbReference>
<dbReference type="AlphaFoldDB" id="A0A0P0Y7T3"/>
<accession>A0A0P0Y7T3</accession>
<organism evidence="2 3">
    <name type="scientific">Oryza sativa subsp. japonica</name>
    <name type="common">Rice</name>
    <dbReference type="NCBI Taxonomy" id="39947"/>
    <lineage>
        <taxon>Eukaryota</taxon>
        <taxon>Viridiplantae</taxon>
        <taxon>Streptophyta</taxon>
        <taxon>Embryophyta</taxon>
        <taxon>Tracheophyta</taxon>
        <taxon>Spermatophyta</taxon>
        <taxon>Magnoliopsida</taxon>
        <taxon>Liliopsida</taxon>
        <taxon>Poales</taxon>
        <taxon>Poaceae</taxon>
        <taxon>BOP clade</taxon>
        <taxon>Oryzoideae</taxon>
        <taxon>Oryzeae</taxon>
        <taxon>Oryzinae</taxon>
        <taxon>Oryza</taxon>
        <taxon>Oryza sativa</taxon>
    </lineage>
</organism>
<dbReference type="eggNOG" id="ENOG502R4KY">
    <property type="taxonomic scope" value="Eukaryota"/>
</dbReference>
<dbReference type="Gramene" id="Os12t0194950-00">
    <property type="protein sequence ID" value="Os12t0194950-00"/>
    <property type="gene ID" value="Os12g0194950"/>
</dbReference>
<dbReference type="EMBL" id="AP014968">
    <property type="protein sequence ID" value="BAT16232.1"/>
    <property type="molecule type" value="Genomic_DNA"/>
</dbReference>
<feature type="compositionally biased region" description="Gly residues" evidence="1">
    <location>
        <begin position="119"/>
        <end position="131"/>
    </location>
</feature>
<dbReference type="InParanoid" id="A0A0P0Y7T3"/>
<dbReference type="PaxDb" id="39947-A0A0P0Y7T3"/>
<keyword evidence="3" id="KW-1185">Reference proteome</keyword>
<feature type="compositionally biased region" description="Acidic residues" evidence="1">
    <location>
        <begin position="10"/>
        <end position="34"/>
    </location>
</feature>
<evidence type="ECO:0000313" key="2">
    <source>
        <dbReference type="EMBL" id="BAT16232.1"/>
    </source>
</evidence>
<gene>
    <name evidence="2" type="ordered locus">Os12g0194950</name>
    <name evidence="2" type="ORF">OSNPB_120194950</name>
</gene>
<reference evidence="2 3" key="2">
    <citation type="journal article" date="2013" name="Plant Cell Physiol.">
        <title>Rice Annotation Project Database (RAP-DB): an integrative and interactive database for rice genomics.</title>
        <authorList>
            <person name="Sakai H."/>
            <person name="Lee S.S."/>
            <person name="Tanaka T."/>
            <person name="Numa H."/>
            <person name="Kim J."/>
            <person name="Kawahara Y."/>
            <person name="Wakimoto H."/>
            <person name="Yang C.C."/>
            <person name="Iwamoto M."/>
            <person name="Abe T."/>
            <person name="Yamada Y."/>
            <person name="Muto A."/>
            <person name="Inokuchi H."/>
            <person name="Ikemura T."/>
            <person name="Matsumoto T."/>
            <person name="Sasaki T."/>
            <person name="Itoh T."/>
        </authorList>
    </citation>
    <scope>NUCLEOTIDE SEQUENCE [LARGE SCALE GENOMIC DNA]</scope>
    <source>
        <strain evidence="3">cv. Nipponbare</strain>
    </source>
</reference>
<evidence type="ECO:0000256" key="1">
    <source>
        <dbReference type="SAM" id="MobiDB-lite"/>
    </source>
</evidence>
<name>A0A0P0Y7T3_ORYSJ</name>
<feature type="compositionally biased region" description="Acidic residues" evidence="1">
    <location>
        <begin position="135"/>
        <end position="155"/>
    </location>
</feature>
<feature type="region of interest" description="Disordered" evidence="1">
    <location>
        <begin position="1"/>
        <end position="38"/>
    </location>
</feature>
<dbReference type="Proteomes" id="UP000059680">
    <property type="component" value="Chromosome 12"/>
</dbReference>
<reference evidence="3" key="1">
    <citation type="journal article" date="2005" name="Nature">
        <title>The map-based sequence of the rice genome.</title>
        <authorList>
            <consortium name="International rice genome sequencing project (IRGSP)"/>
            <person name="Matsumoto T."/>
            <person name="Wu J."/>
            <person name="Kanamori H."/>
            <person name="Katayose Y."/>
            <person name="Fujisawa M."/>
            <person name="Namiki N."/>
            <person name="Mizuno H."/>
            <person name="Yamamoto K."/>
            <person name="Antonio B.A."/>
            <person name="Baba T."/>
            <person name="Sakata K."/>
            <person name="Nagamura Y."/>
            <person name="Aoki H."/>
            <person name="Arikawa K."/>
            <person name="Arita K."/>
            <person name="Bito T."/>
            <person name="Chiden Y."/>
            <person name="Fujitsuka N."/>
            <person name="Fukunaka R."/>
            <person name="Hamada M."/>
            <person name="Harada C."/>
            <person name="Hayashi A."/>
            <person name="Hijishita S."/>
            <person name="Honda M."/>
            <person name="Hosokawa S."/>
            <person name="Ichikawa Y."/>
            <person name="Idonuma A."/>
            <person name="Iijima M."/>
            <person name="Ikeda M."/>
            <person name="Ikeno M."/>
            <person name="Ito K."/>
            <person name="Ito S."/>
            <person name="Ito T."/>
            <person name="Ito Y."/>
            <person name="Ito Y."/>
            <person name="Iwabuchi A."/>
            <person name="Kamiya K."/>
            <person name="Karasawa W."/>
            <person name="Kurita K."/>
            <person name="Katagiri S."/>
            <person name="Kikuta A."/>
            <person name="Kobayashi H."/>
            <person name="Kobayashi N."/>
            <person name="Machita K."/>
            <person name="Maehara T."/>
            <person name="Masukawa M."/>
            <person name="Mizubayashi T."/>
            <person name="Mukai Y."/>
            <person name="Nagasaki H."/>
            <person name="Nagata Y."/>
            <person name="Naito S."/>
            <person name="Nakashima M."/>
            <person name="Nakama Y."/>
            <person name="Nakamichi Y."/>
            <person name="Nakamura M."/>
            <person name="Meguro A."/>
            <person name="Negishi M."/>
            <person name="Ohta I."/>
            <person name="Ohta T."/>
            <person name="Okamoto M."/>
            <person name="Ono N."/>
            <person name="Saji S."/>
            <person name="Sakaguchi M."/>
            <person name="Sakai K."/>
            <person name="Shibata M."/>
            <person name="Shimokawa T."/>
            <person name="Song J."/>
            <person name="Takazaki Y."/>
            <person name="Terasawa K."/>
            <person name="Tsugane M."/>
            <person name="Tsuji K."/>
            <person name="Ueda S."/>
            <person name="Waki K."/>
            <person name="Yamagata H."/>
            <person name="Yamamoto M."/>
            <person name="Yamamoto S."/>
            <person name="Yamane H."/>
            <person name="Yoshiki S."/>
            <person name="Yoshihara R."/>
            <person name="Yukawa K."/>
            <person name="Zhong H."/>
            <person name="Yano M."/>
            <person name="Yuan Q."/>
            <person name="Ouyang S."/>
            <person name="Liu J."/>
            <person name="Jones K.M."/>
            <person name="Gansberger K."/>
            <person name="Moffat K."/>
            <person name="Hill J."/>
            <person name="Bera J."/>
            <person name="Fadrosh D."/>
            <person name="Jin S."/>
            <person name="Johri S."/>
            <person name="Kim M."/>
            <person name="Overton L."/>
            <person name="Reardon M."/>
            <person name="Tsitrin T."/>
            <person name="Vuong H."/>
            <person name="Weaver B."/>
            <person name="Ciecko A."/>
            <person name="Tallon L."/>
            <person name="Jackson J."/>
            <person name="Pai G."/>
            <person name="Aken S.V."/>
            <person name="Utterback T."/>
            <person name="Reidmuller S."/>
            <person name="Feldblyum T."/>
            <person name="Hsiao J."/>
            <person name="Zismann V."/>
            <person name="Iobst S."/>
            <person name="de Vazeille A.R."/>
            <person name="Buell C.R."/>
            <person name="Ying K."/>
            <person name="Li Y."/>
            <person name="Lu T."/>
            <person name="Huang Y."/>
            <person name="Zhao Q."/>
            <person name="Feng Q."/>
            <person name="Zhang L."/>
            <person name="Zhu J."/>
            <person name="Weng Q."/>
            <person name="Mu J."/>
            <person name="Lu Y."/>
            <person name="Fan D."/>
            <person name="Liu Y."/>
            <person name="Guan J."/>
            <person name="Zhang Y."/>
            <person name="Yu S."/>
            <person name="Liu X."/>
            <person name="Zhang Y."/>
            <person name="Hong G."/>
            <person name="Han B."/>
            <person name="Choisne N."/>
            <person name="Demange N."/>
            <person name="Orjeda G."/>
            <person name="Samain S."/>
            <person name="Cattolico L."/>
            <person name="Pelletier E."/>
            <person name="Couloux A."/>
            <person name="Segurens B."/>
            <person name="Wincker P."/>
            <person name="D'Hont A."/>
            <person name="Scarpelli C."/>
            <person name="Weissenbach J."/>
            <person name="Salanoubat M."/>
            <person name="Quetier F."/>
            <person name="Yu Y."/>
            <person name="Kim H.R."/>
            <person name="Rambo T."/>
            <person name="Currie J."/>
            <person name="Collura K."/>
            <person name="Luo M."/>
            <person name="Yang T."/>
            <person name="Ammiraju J.S.S."/>
            <person name="Engler F."/>
            <person name="Soderlund C."/>
            <person name="Wing R.A."/>
            <person name="Palmer L.E."/>
            <person name="de la Bastide M."/>
            <person name="Spiegel L."/>
            <person name="Nascimento L."/>
            <person name="Zutavern T."/>
            <person name="O'Shaughnessy A."/>
            <person name="Dike S."/>
            <person name="Dedhia N."/>
            <person name="Preston R."/>
            <person name="Balija V."/>
            <person name="McCombie W.R."/>
            <person name="Chow T."/>
            <person name="Chen H."/>
            <person name="Chung M."/>
            <person name="Chen C."/>
            <person name="Shaw J."/>
            <person name="Wu H."/>
            <person name="Hsiao K."/>
            <person name="Chao Y."/>
            <person name="Chu M."/>
            <person name="Cheng C."/>
            <person name="Hour A."/>
            <person name="Lee P."/>
            <person name="Lin S."/>
            <person name="Lin Y."/>
            <person name="Liou J."/>
            <person name="Liu S."/>
            <person name="Hsing Y."/>
            <person name="Raghuvanshi S."/>
            <person name="Mohanty A."/>
            <person name="Bharti A.K."/>
            <person name="Gaur A."/>
            <person name="Gupta V."/>
            <person name="Kumar D."/>
            <person name="Ravi V."/>
            <person name="Vij S."/>
            <person name="Kapur A."/>
            <person name="Khurana P."/>
            <person name="Khurana P."/>
            <person name="Khurana J.P."/>
            <person name="Tyagi A.K."/>
            <person name="Gaikwad K."/>
            <person name="Singh A."/>
            <person name="Dalal V."/>
            <person name="Srivastava S."/>
            <person name="Dixit A."/>
            <person name="Pal A.K."/>
            <person name="Ghazi I.A."/>
            <person name="Yadav M."/>
            <person name="Pandit A."/>
            <person name="Bhargava A."/>
            <person name="Sureshbabu K."/>
            <person name="Batra K."/>
            <person name="Sharma T.R."/>
            <person name="Mohapatra T."/>
            <person name="Singh N.K."/>
            <person name="Messing J."/>
            <person name="Nelson A.B."/>
            <person name="Fuks G."/>
            <person name="Kavchok S."/>
            <person name="Keizer G."/>
            <person name="Linton E."/>
            <person name="Llaca V."/>
            <person name="Song R."/>
            <person name="Tanyolac B."/>
            <person name="Young S."/>
            <person name="Ho-Il K."/>
            <person name="Hahn J.H."/>
            <person name="Sangsakoo G."/>
            <person name="Vanavichit A."/>
            <person name="de Mattos Luiz.A.T."/>
            <person name="Zimmer P.D."/>
            <person name="Malone G."/>
            <person name="Dellagostin O."/>
            <person name="de Oliveira A.C."/>
            <person name="Bevan M."/>
            <person name="Bancroft I."/>
            <person name="Minx P."/>
            <person name="Cordum H."/>
            <person name="Wilson R."/>
            <person name="Cheng Z."/>
            <person name="Jin W."/>
            <person name="Jiang J."/>
            <person name="Leong S.A."/>
            <person name="Iwama H."/>
            <person name="Gojobori T."/>
            <person name="Itoh T."/>
            <person name="Niimura Y."/>
            <person name="Fujii Y."/>
            <person name="Habara T."/>
            <person name="Sakai H."/>
            <person name="Sato Y."/>
            <person name="Wilson G."/>
            <person name="Kumar K."/>
            <person name="McCouch S."/>
            <person name="Juretic N."/>
            <person name="Hoen D."/>
            <person name="Wright S."/>
            <person name="Bruskiewich R."/>
            <person name="Bureau T."/>
            <person name="Miyao A."/>
            <person name="Hirochika H."/>
            <person name="Nishikawa T."/>
            <person name="Kadowaki K."/>
            <person name="Sugiura M."/>
            <person name="Burr B."/>
            <person name="Sasaki T."/>
        </authorList>
    </citation>
    <scope>NUCLEOTIDE SEQUENCE [LARGE SCALE GENOMIC DNA]</scope>
    <source>
        <strain evidence="3">cv. Nipponbare</strain>
    </source>
</reference>
<evidence type="ECO:0000313" key="3">
    <source>
        <dbReference type="Proteomes" id="UP000059680"/>
    </source>
</evidence>
<protein>
    <submittedName>
        <fullName evidence="2">Os12g0194950 protein</fullName>
    </submittedName>
</protein>
<reference evidence="2 3" key="3">
    <citation type="journal article" date="2013" name="Rice">
        <title>Improvement of the Oryza sativa Nipponbare reference genome using next generation sequence and optical map data.</title>
        <authorList>
            <person name="Kawahara Y."/>
            <person name="de la Bastide M."/>
            <person name="Hamilton J.P."/>
            <person name="Kanamori H."/>
            <person name="McCombie W.R."/>
            <person name="Ouyang S."/>
            <person name="Schwartz D.C."/>
            <person name="Tanaka T."/>
            <person name="Wu J."/>
            <person name="Zhou S."/>
            <person name="Childs K.L."/>
            <person name="Davidson R.M."/>
            <person name="Lin H."/>
            <person name="Quesada-Ocampo L."/>
            <person name="Vaillancourt B."/>
            <person name="Sakai H."/>
            <person name="Lee S.S."/>
            <person name="Kim J."/>
            <person name="Numa H."/>
            <person name="Itoh T."/>
            <person name="Buell C.R."/>
            <person name="Matsumoto T."/>
        </authorList>
    </citation>
    <scope>NUCLEOTIDE SEQUENCE [LARGE SCALE GENOMIC DNA]</scope>
    <source>
        <strain evidence="3">cv. Nipponbare</strain>
    </source>
</reference>
<sequence>MMGNYLVGADEVDDDADVGDVDEPEGLVEGEAGEDVAGGVVAEGGVAGAAEEEVEDGGHGEAVEGGPLHGLVLRRRRAERVLDLDEDVGEGVGEGDVAEGEEDVEGLVAGEVEVGAGEGAADGAAVGGPLGGAEAEADEGVAEGGGDGDDGEPGDVVEGGELGEEELEDAEHHHVRAPRRAAVAGAVPFPVEAVHPLHRSASIH</sequence>